<dbReference type="Gene3D" id="1.10.260.130">
    <property type="match status" value="1"/>
</dbReference>
<keyword evidence="1" id="KW-0732">Signal</keyword>
<organism evidence="2 3">
    <name type="scientific">Williamsia herbipolensis</name>
    <dbReference type="NCBI Taxonomy" id="1603258"/>
    <lineage>
        <taxon>Bacteria</taxon>
        <taxon>Bacillati</taxon>
        <taxon>Actinomycetota</taxon>
        <taxon>Actinomycetes</taxon>
        <taxon>Mycobacteriales</taxon>
        <taxon>Nocardiaceae</taxon>
        <taxon>Williamsia</taxon>
    </lineage>
</organism>
<dbReference type="RefSeq" id="WP_328856392.1">
    <property type="nucleotide sequence ID" value="NZ_CP108021.1"/>
</dbReference>
<dbReference type="EMBL" id="CP108021">
    <property type="protein sequence ID" value="WUM18808.1"/>
    <property type="molecule type" value="Genomic_DNA"/>
</dbReference>
<keyword evidence="3" id="KW-1185">Reference proteome</keyword>
<protein>
    <submittedName>
        <fullName evidence="2">Lipase family protein</fullName>
    </submittedName>
</protein>
<dbReference type="PANTHER" id="PTHR34853">
    <property type="match status" value="1"/>
</dbReference>
<dbReference type="Pfam" id="PF03583">
    <property type="entry name" value="LIP"/>
    <property type="match status" value="1"/>
</dbReference>
<name>A0AAU4JYD8_9NOCA</name>
<dbReference type="Proteomes" id="UP001432128">
    <property type="component" value="Chromosome"/>
</dbReference>
<feature type="signal peptide" evidence="1">
    <location>
        <begin position="1"/>
        <end position="25"/>
    </location>
</feature>
<evidence type="ECO:0000313" key="2">
    <source>
        <dbReference type="EMBL" id="WUM18808.1"/>
    </source>
</evidence>
<evidence type="ECO:0000256" key="1">
    <source>
        <dbReference type="SAM" id="SignalP"/>
    </source>
</evidence>
<dbReference type="SUPFAM" id="SSF53474">
    <property type="entry name" value="alpha/beta-Hydrolases"/>
    <property type="match status" value="1"/>
</dbReference>
<sequence>MTQLTTLIATFAVVFGGLVATQAAAEASPPSPSFYSPPAGFETTAPGTVLKFRATTVATIGLPLPIGVRAWQLLYRTSDESGRPTATVTTVLAPPPSRSTSRLLSYQLFEDATAPQCAPSRNLSTGADLDGVLPASASLVLVAAALNRGWTVAIPDHEGQNSRFTAPREPGYAVLDGIRAATRFSPTGLSSSSAVGVAGYSGGALATGWAAQVQPRYAPEINLVGAAMGGTPVDIGAVPEHLDGSLEAGIGLFVIAGLRHSYPRLSERLDRYLTPAGRAAFARLSRGCAVSNTLLSIGQSYGPLFNRPFRTVWRDPVIRSARQQAQLGGDPTTVPRFIYHAVADEVVPVSGVDRYITSECARGAQITERREALGLHVTTALTGLPASLDWLDRQSRSASPPRTSVCDIATVPSLVTTSPGSTLRTLEQSVRAMFGLTG</sequence>
<feature type="chain" id="PRO_5043447014" evidence="1">
    <location>
        <begin position="26"/>
        <end position="438"/>
    </location>
</feature>
<dbReference type="GO" id="GO:0004806">
    <property type="term" value="F:triacylglycerol lipase activity"/>
    <property type="evidence" value="ECO:0007669"/>
    <property type="project" value="InterPro"/>
</dbReference>
<dbReference type="PANTHER" id="PTHR34853:SF1">
    <property type="entry name" value="LIPASE 5"/>
    <property type="match status" value="1"/>
</dbReference>
<dbReference type="Gene3D" id="3.40.50.1820">
    <property type="entry name" value="alpha/beta hydrolase"/>
    <property type="match status" value="1"/>
</dbReference>
<dbReference type="InterPro" id="IPR029058">
    <property type="entry name" value="AB_hydrolase_fold"/>
</dbReference>
<dbReference type="AlphaFoldDB" id="A0AAU4JYD8"/>
<dbReference type="InterPro" id="IPR005152">
    <property type="entry name" value="Lipase_secreted"/>
</dbReference>
<evidence type="ECO:0000313" key="3">
    <source>
        <dbReference type="Proteomes" id="UP001432128"/>
    </source>
</evidence>
<reference evidence="2 3" key="1">
    <citation type="submission" date="2022-10" db="EMBL/GenBank/DDBJ databases">
        <title>The complete genomes of actinobacterial strains from the NBC collection.</title>
        <authorList>
            <person name="Joergensen T.S."/>
            <person name="Alvarez Arevalo M."/>
            <person name="Sterndorff E.B."/>
            <person name="Faurdal D."/>
            <person name="Vuksanovic O."/>
            <person name="Mourched A.-S."/>
            <person name="Charusanti P."/>
            <person name="Shaw S."/>
            <person name="Blin K."/>
            <person name="Weber T."/>
        </authorList>
    </citation>
    <scope>NUCLEOTIDE SEQUENCE [LARGE SCALE GENOMIC DNA]</scope>
    <source>
        <strain evidence="2 3">NBC_00319</strain>
    </source>
</reference>
<proteinExistence type="predicted"/>
<gene>
    <name evidence="2" type="ORF">OG579_13825</name>
</gene>
<accession>A0AAU4JYD8</accession>
<dbReference type="GO" id="GO:0016042">
    <property type="term" value="P:lipid catabolic process"/>
    <property type="evidence" value="ECO:0007669"/>
    <property type="project" value="InterPro"/>
</dbReference>
<dbReference type="PIRSF" id="PIRSF029171">
    <property type="entry name" value="Esterase_LipA"/>
    <property type="match status" value="1"/>
</dbReference>
<dbReference type="KEGG" id="whr:OG579_13825"/>